<name>A0A9D4MSC4_DREPO</name>
<accession>A0A9D4MSC4</accession>
<dbReference type="Proteomes" id="UP000828390">
    <property type="component" value="Unassembled WGS sequence"/>
</dbReference>
<evidence type="ECO:0000313" key="1">
    <source>
        <dbReference type="EMBL" id="KAH3881335.1"/>
    </source>
</evidence>
<gene>
    <name evidence="1" type="ORF">DPMN_005260</name>
</gene>
<keyword evidence="2" id="KW-1185">Reference proteome</keyword>
<protein>
    <submittedName>
        <fullName evidence="1">Uncharacterized protein</fullName>
    </submittedName>
</protein>
<reference evidence="1" key="2">
    <citation type="submission" date="2020-11" db="EMBL/GenBank/DDBJ databases">
        <authorList>
            <person name="McCartney M.A."/>
            <person name="Auch B."/>
            <person name="Kono T."/>
            <person name="Mallez S."/>
            <person name="Becker A."/>
            <person name="Gohl D.M."/>
            <person name="Silverstein K.A.T."/>
            <person name="Koren S."/>
            <person name="Bechman K.B."/>
            <person name="Herman A."/>
            <person name="Abrahante J.E."/>
            <person name="Garbe J."/>
        </authorList>
    </citation>
    <scope>NUCLEOTIDE SEQUENCE</scope>
    <source>
        <strain evidence="1">Duluth1</strain>
        <tissue evidence="1">Whole animal</tissue>
    </source>
</reference>
<organism evidence="1 2">
    <name type="scientific">Dreissena polymorpha</name>
    <name type="common">Zebra mussel</name>
    <name type="synonym">Mytilus polymorpha</name>
    <dbReference type="NCBI Taxonomy" id="45954"/>
    <lineage>
        <taxon>Eukaryota</taxon>
        <taxon>Metazoa</taxon>
        <taxon>Spiralia</taxon>
        <taxon>Lophotrochozoa</taxon>
        <taxon>Mollusca</taxon>
        <taxon>Bivalvia</taxon>
        <taxon>Autobranchia</taxon>
        <taxon>Heteroconchia</taxon>
        <taxon>Euheterodonta</taxon>
        <taxon>Imparidentia</taxon>
        <taxon>Neoheterodontei</taxon>
        <taxon>Myida</taxon>
        <taxon>Dreissenoidea</taxon>
        <taxon>Dreissenidae</taxon>
        <taxon>Dreissena</taxon>
    </lineage>
</organism>
<reference evidence="1" key="1">
    <citation type="journal article" date="2019" name="bioRxiv">
        <title>The Genome of the Zebra Mussel, Dreissena polymorpha: A Resource for Invasive Species Research.</title>
        <authorList>
            <person name="McCartney M.A."/>
            <person name="Auch B."/>
            <person name="Kono T."/>
            <person name="Mallez S."/>
            <person name="Zhang Y."/>
            <person name="Obille A."/>
            <person name="Becker A."/>
            <person name="Abrahante J.E."/>
            <person name="Garbe J."/>
            <person name="Badalamenti J.P."/>
            <person name="Herman A."/>
            <person name="Mangelson H."/>
            <person name="Liachko I."/>
            <person name="Sullivan S."/>
            <person name="Sone E.D."/>
            <person name="Koren S."/>
            <person name="Silverstein K.A.T."/>
            <person name="Beckman K.B."/>
            <person name="Gohl D.M."/>
        </authorList>
    </citation>
    <scope>NUCLEOTIDE SEQUENCE</scope>
    <source>
        <strain evidence="1">Duluth1</strain>
        <tissue evidence="1">Whole animal</tissue>
    </source>
</reference>
<dbReference type="EMBL" id="JAIWYP010000001">
    <property type="protein sequence ID" value="KAH3881335.1"/>
    <property type="molecule type" value="Genomic_DNA"/>
</dbReference>
<evidence type="ECO:0000313" key="2">
    <source>
        <dbReference type="Proteomes" id="UP000828390"/>
    </source>
</evidence>
<sequence length="79" mass="8777">MGALLSYFQNETAGQLRTYRHYLVTCSLYRTGLVYGTTNSSTTRIQLILFGCPLMLAPGANCPPSLRLYPLHNTAPEHT</sequence>
<dbReference type="AlphaFoldDB" id="A0A9D4MSC4"/>
<comment type="caution">
    <text evidence="1">The sequence shown here is derived from an EMBL/GenBank/DDBJ whole genome shotgun (WGS) entry which is preliminary data.</text>
</comment>
<proteinExistence type="predicted"/>